<comment type="caution">
    <text evidence="1">The sequence shown here is derived from an EMBL/GenBank/DDBJ whole genome shotgun (WGS) entry which is preliminary data.</text>
</comment>
<accession>A0A0F8WXR9</accession>
<organism evidence="1">
    <name type="scientific">marine sediment metagenome</name>
    <dbReference type="NCBI Taxonomy" id="412755"/>
    <lineage>
        <taxon>unclassified sequences</taxon>
        <taxon>metagenomes</taxon>
        <taxon>ecological metagenomes</taxon>
    </lineage>
</organism>
<feature type="non-terminal residue" evidence="1">
    <location>
        <position position="1"/>
    </location>
</feature>
<sequence>VLQRLKAAKILKYNKTTKEYSVTELGKKIQKRIE</sequence>
<dbReference type="AlphaFoldDB" id="A0A0F8WXR9"/>
<evidence type="ECO:0008006" key="2">
    <source>
        <dbReference type="Google" id="ProtNLM"/>
    </source>
</evidence>
<gene>
    <name evidence="1" type="ORF">LCGC14_3096690</name>
</gene>
<name>A0A0F8WXR9_9ZZZZ</name>
<protein>
    <recommendedName>
        <fullName evidence="2">ArnR1-like winged helix-turn-helix domain-containing protein</fullName>
    </recommendedName>
</protein>
<reference evidence="1" key="1">
    <citation type="journal article" date="2015" name="Nature">
        <title>Complex archaea that bridge the gap between prokaryotes and eukaryotes.</title>
        <authorList>
            <person name="Spang A."/>
            <person name="Saw J.H."/>
            <person name="Jorgensen S.L."/>
            <person name="Zaremba-Niedzwiedzka K."/>
            <person name="Martijn J."/>
            <person name="Lind A.E."/>
            <person name="van Eijk R."/>
            <person name="Schleper C."/>
            <person name="Guy L."/>
            <person name="Ettema T.J."/>
        </authorList>
    </citation>
    <scope>NUCLEOTIDE SEQUENCE</scope>
</reference>
<evidence type="ECO:0000313" key="1">
    <source>
        <dbReference type="EMBL" id="KKK53250.1"/>
    </source>
</evidence>
<proteinExistence type="predicted"/>
<dbReference type="EMBL" id="LAZR01066604">
    <property type="protein sequence ID" value="KKK53250.1"/>
    <property type="molecule type" value="Genomic_DNA"/>
</dbReference>